<sequence length="233" mass="26209">MFLSRVRLNPARAGARKFLLSPRAMHGAVTAAFVDGVPEPGGGGPRVLWRLDHNSRNEVYCYIVSPDRPDLTHVVEQAGWPTTQTWETRDYTPLLSRLEAGQTWAFRLTANPVHSIRRKDGEPTKVTAHRTPKHQLSWLLQRQEANGFEIVAKPQDRQRGPDDEYEVIVHDRRARRFGKVEPTGKQNRVPLVTATFDGRLKVTDPEALRRMLTTGLGRAKAYGCGLMTLAPAD</sequence>
<dbReference type="NCBIfam" id="TIGR01907">
    <property type="entry name" value="casE_Cse3"/>
    <property type="match status" value="1"/>
</dbReference>
<organism evidence="1 2">
    <name type="scientific">Nocardiopsis endophytica</name>
    <dbReference type="NCBI Taxonomy" id="3018445"/>
    <lineage>
        <taxon>Bacteria</taxon>
        <taxon>Bacillati</taxon>
        <taxon>Actinomycetota</taxon>
        <taxon>Actinomycetes</taxon>
        <taxon>Streptosporangiales</taxon>
        <taxon>Nocardiopsidaceae</taxon>
        <taxon>Nocardiopsis</taxon>
    </lineage>
</organism>
<reference evidence="1 2" key="1">
    <citation type="submission" date="2023-01" db="EMBL/GenBank/DDBJ databases">
        <title>Draft genome sequence of Nocardiopsis sp. RSe5-2 isolated from halophytes.</title>
        <authorList>
            <person name="Duangmal K."/>
            <person name="Chantavorakit T."/>
        </authorList>
    </citation>
    <scope>NUCLEOTIDE SEQUENCE [LARGE SCALE GENOMIC DNA]</scope>
    <source>
        <strain evidence="1 2">RSe5-2</strain>
    </source>
</reference>
<dbReference type="Pfam" id="PF08798">
    <property type="entry name" value="CRISPR_assoc"/>
    <property type="match status" value="1"/>
</dbReference>
<dbReference type="SUPFAM" id="SSF117987">
    <property type="entry name" value="CRISPR-associated protein"/>
    <property type="match status" value="2"/>
</dbReference>
<accession>A0ABT4TYH8</accession>
<comment type="caution">
    <text evidence="1">The sequence shown here is derived from an EMBL/GenBank/DDBJ whole genome shotgun (WGS) entry which is preliminary data.</text>
</comment>
<proteinExistence type="predicted"/>
<evidence type="ECO:0000313" key="2">
    <source>
        <dbReference type="Proteomes" id="UP001527866"/>
    </source>
</evidence>
<dbReference type="Gene3D" id="3.30.70.1210">
    <property type="entry name" value="Crispr-associated protein, domain 2"/>
    <property type="match status" value="1"/>
</dbReference>
<dbReference type="Gene3D" id="3.30.70.1200">
    <property type="entry name" value="Crispr-associated protein, domain 1"/>
    <property type="match status" value="1"/>
</dbReference>
<evidence type="ECO:0000313" key="1">
    <source>
        <dbReference type="EMBL" id="MDA2809187.1"/>
    </source>
</evidence>
<gene>
    <name evidence="1" type="primary">cas6e</name>
    <name evidence="1" type="ORF">O4J56_00935</name>
</gene>
<dbReference type="SMART" id="SM01101">
    <property type="entry name" value="CRISPR_assoc"/>
    <property type="match status" value="1"/>
</dbReference>
<dbReference type="EMBL" id="JAQFWQ010000002">
    <property type="protein sequence ID" value="MDA2809187.1"/>
    <property type="molecule type" value="Genomic_DNA"/>
</dbReference>
<dbReference type="CDD" id="cd09727">
    <property type="entry name" value="Cas6_I-E"/>
    <property type="match status" value="1"/>
</dbReference>
<dbReference type="Proteomes" id="UP001527866">
    <property type="component" value="Unassembled WGS sequence"/>
</dbReference>
<name>A0ABT4TYH8_9ACTN</name>
<dbReference type="RefSeq" id="WP_270683102.1">
    <property type="nucleotide sequence ID" value="NZ_JAQFWQ010000002.1"/>
</dbReference>
<keyword evidence="2" id="KW-1185">Reference proteome</keyword>
<protein>
    <submittedName>
        <fullName evidence="1">Type I-E CRISPR-associated protein Cas6/Cse3/CasE</fullName>
    </submittedName>
</protein>
<dbReference type="InterPro" id="IPR010179">
    <property type="entry name" value="CRISPR-assoc_prot_Cse3"/>
</dbReference>